<name>A0A5K7Z8S3_9BACT</name>
<keyword evidence="6" id="KW-0408">Iron</keyword>
<keyword evidence="6" id="KW-0460">Magnesium</keyword>
<evidence type="ECO:0000256" key="3">
    <source>
        <dbReference type="ARBA" id="ARBA00022596"/>
    </source>
</evidence>
<evidence type="ECO:0000256" key="5">
    <source>
        <dbReference type="ARBA" id="ARBA00023002"/>
    </source>
</evidence>
<dbReference type="Proteomes" id="UP000427769">
    <property type="component" value="Chromosome"/>
</dbReference>
<keyword evidence="5" id="KW-0560">Oxidoreductase</keyword>
<proteinExistence type="inferred from homology"/>
<dbReference type="GO" id="GO:0008901">
    <property type="term" value="F:ferredoxin hydrogenase activity"/>
    <property type="evidence" value="ECO:0007669"/>
    <property type="project" value="InterPro"/>
</dbReference>
<dbReference type="Gene3D" id="1.10.645.10">
    <property type="entry name" value="Cytochrome-c3 Hydrogenase, chain B"/>
    <property type="match status" value="1"/>
</dbReference>
<evidence type="ECO:0000256" key="1">
    <source>
        <dbReference type="ARBA" id="ARBA00001967"/>
    </source>
</evidence>
<reference evidence="7 8" key="1">
    <citation type="submission" date="2019-11" db="EMBL/GenBank/DDBJ databases">
        <title>Comparative genomics of hydrocarbon-degrading Desulfosarcina strains.</title>
        <authorList>
            <person name="Watanabe M."/>
            <person name="Kojima H."/>
            <person name="Fukui M."/>
        </authorList>
    </citation>
    <scope>NUCLEOTIDE SEQUENCE [LARGE SCALE GENOMIC DNA]</scope>
    <source>
        <strain evidence="7 8">PP31</strain>
    </source>
</reference>
<gene>
    <name evidence="7" type="ORF">DSCW_36800</name>
</gene>
<evidence type="ECO:0000313" key="8">
    <source>
        <dbReference type="Proteomes" id="UP000427769"/>
    </source>
</evidence>
<dbReference type="PROSITE" id="PS00508">
    <property type="entry name" value="NI_HGENASE_L_2"/>
    <property type="match status" value="1"/>
</dbReference>
<protein>
    <submittedName>
        <fullName evidence="7">F420-non-reducing hydrogenase subunit A, selenocysteine-containing</fullName>
    </submittedName>
</protein>
<feature type="binding site" evidence="6">
    <location>
        <position position="62"/>
    </location>
    <ligand>
        <name>Mg(2+)</name>
        <dbReference type="ChEBI" id="CHEBI:18420"/>
    </ligand>
</feature>
<dbReference type="SUPFAM" id="SSF56762">
    <property type="entry name" value="HydB/Nqo4-like"/>
    <property type="match status" value="1"/>
</dbReference>
<dbReference type="InterPro" id="IPR018194">
    <property type="entry name" value="Ni-dep_hyd_lsu_Ni_BS"/>
</dbReference>
<sequence length="461" mass="51135">MTRRIRIDPVTRLEGHGRIDIRLDEAGNVARSFFQVPEFKGFEKFCEGRAAEEMPTLTQKICGVCPTAHHIAGVKALDALFAVDPPPAARIIRELMHTAFVFEDHLLHFFYLGGPDILVNGDARKFERNIFGVLKTVGDAVGKRAIQIRKKVRALNALLGGSALYPVCGLPGGVAKPVSREARTAIAETAAEALAFARDLLPLFHEKVLKNDRFRKMARSSVFSLRTYYMGMVDEQDRINFYDGDLKIVAPDGKAFARFPAEAYLEHLRERVVSGSYMKILYLKALGWKGYKDGPENGMYRVGPLARLNAAAGMATPLAQREYERLYKAVGQKPAHNTLLYHWARLIEVLYAAERMVELAARPELTDPHVRNLPMRAPSSGVGICEAPRGTLIHHYRTDARAIVKQLNLVVATQNNAGAIGLSVEKAARALIVKGKVTDTILNMVEMAYRAYDPCLACATH</sequence>
<dbReference type="EMBL" id="AP021875">
    <property type="protein sequence ID" value="BBO76263.1"/>
    <property type="molecule type" value="Genomic_DNA"/>
</dbReference>
<feature type="binding site" evidence="6">
    <location>
        <position position="409"/>
    </location>
    <ligand>
        <name>Mg(2+)</name>
        <dbReference type="ChEBI" id="CHEBI:18420"/>
    </ligand>
</feature>
<keyword evidence="8" id="KW-1185">Reference proteome</keyword>
<organism evidence="7 8">
    <name type="scientific">Desulfosarcina widdelii</name>
    <dbReference type="NCBI Taxonomy" id="947919"/>
    <lineage>
        <taxon>Bacteria</taxon>
        <taxon>Pseudomonadati</taxon>
        <taxon>Thermodesulfobacteriota</taxon>
        <taxon>Desulfobacteria</taxon>
        <taxon>Desulfobacterales</taxon>
        <taxon>Desulfosarcinaceae</taxon>
        <taxon>Desulfosarcina</taxon>
    </lineage>
</organism>
<comment type="cofactor">
    <cofactor evidence="1 6">
        <name>Ni(2+)</name>
        <dbReference type="ChEBI" id="CHEBI:49786"/>
    </cofactor>
</comment>
<dbReference type="InterPro" id="IPR001501">
    <property type="entry name" value="Ni-dep_hyd_lsu"/>
</dbReference>
<dbReference type="PANTHER" id="PTHR43600:SF2">
    <property type="entry name" value="F420-NON-REDUCING HYDROGENASE VHU SUBUNIT A"/>
    <property type="match status" value="1"/>
</dbReference>
<evidence type="ECO:0000313" key="7">
    <source>
        <dbReference type="EMBL" id="BBO76263.1"/>
    </source>
</evidence>
<dbReference type="KEGG" id="dwd:DSCW_36800"/>
<comment type="similarity">
    <text evidence="2">Belongs to the [NiFe]/[NiFeSe] hydrogenase large subunit family.</text>
</comment>
<feature type="binding site" evidence="6">
    <location>
        <position position="461"/>
    </location>
    <ligand>
        <name>Mg(2+)</name>
        <dbReference type="ChEBI" id="CHEBI:18420"/>
    </ligand>
</feature>
<feature type="binding site" evidence="6">
    <location>
        <position position="65"/>
    </location>
    <ligand>
        <name>Fe cation</name>
        <dbReference type="ChEBI" id="CHEBI:24875"/>
    </ligand>
</feature>
<dbReference type="PANTHER" id="PTHR43600">
    <property type="entry name" value="COENZYME F420 HYDROGENASE, SUBUNIT ALPHA"/>
    <property type="match status" value="1"/>
</dbReference>
<keyword evidence="3 6" id="KW-0533">Nickel</keyword>
<dbReference type="RefSeq" id="WP_155305109.1">
    <property type="nucleotide sequence ID" value="NZ_AP021875.1"/>
</dbReference>
<dbReference type="OrthoDB" id="9761717at2"/>
<feature type="binding site" evidence="6">
    <location>
        <position position="458"/>
    </location>
    <ligand>
        <name>Fe cation</name>
        <dbReference type="ChEBI" id="CHEBI:24875"/>
    </ligand>
</feature>
<evidence type="ECO:0000256" key="4">
    <source>
        <dbReference type="ARBA" id="ARBA00022723"/>
    </source>
</evidence>
<accession>A0A5K7Z8S3</accession>
<feature type="binding site" evidence="6">
    <location>
        <position position="455"/>
    </location>
    <ligand>
        <name>Ni(2+)</name>
        <dbReference type="ChEBI" id="CHEBI:49786"/>
    </ligand>
</feature>
<comment type="cofactor">
    <cofactor evidence="6">
        <name>Fe cation</name>
        <dbReference type="ChEBI" id="CHEBI:24875"/>
    </cofactor>
</comment>
<keyword evidence="4 6" id="KW-0479">Metal-binding</keyword>
<dbReference type="InterPro" id="IPR029014">
    <property type="entry name" value="NiFe-Hase_large"/>
</dbReference>
<feature type="binding site" evidence="6">
    <location>
        <position position="65"/>
    </location>
    <ligand>
        <name>Ni(2+)</name>
        <dbReference type="ChEBI" id="CHEBI:49786"/>
    </ligand>
</feature>
<evidence type="ECO:0000256" key="6">
    <source>
        <dbReference type="PIRSR" id="PIRSR601501-1"/>
    </source>
</evidence>
<dbReference type="GO" id="GO:0016151">
    <property type="term" value="F:nickel cation binding"/>
    <property type="evidence" value="ECO:0007669"/>
    <property type="project" value="InterPro"/>
</dbReference>
<evidence type="ECO:0000256" key="2">
    <source>
        <dbReference type="ARBA" id="ARBA00009292"/>
    </source>
</evidence>
<dbReference type="AlphaFoldDB" id="A0A5K7Z8S3"/>
<feature type="binding site" evidence="6">
    <location>
        <position position="43"/>
    </location>
    <ligand>
        <name>Mg(2+)</name>
        <dbReference type="ChEBI" id="CHEBI:18420"/>
    </ligand>
</feature>
<dbReference type="Pfam" id="PF00374">
    <property type="entry name" value="NiFeSe_Hases"/>
    <property type="match status" value="2"/>
</dbReference>